<comment type="subcellular location">
    <subcellularLocation>
        <location evidence="2">Nucleus</location>
    </subcellularLocation>
</comment>
<keyword evidence="7 15" id="KW-0378">Hydrolase</keyword>
<keyword evidence="8 15" id="KW-0788">Thiol protease</keyword>
<dbReference type="PROSITE" id="PS00973">
    <property type="entry name" value="USP_2"/>
    <property type="match status" value="1"/>
</dbReference>
<feature type="domain" description="UBP-type" evidence="18">
    <location>
        <begin position="1"/>
        <end position="140"/>
    </location>
</feature>
<keyword evidence="20" id="KW-1185">Reference proteome</keyword>
<feature type="domain" description="USP" evidence="17">
    <location>
        <begin position="152"/>
        <end position="454"/>
    </location>
</feature>
<comment type="similarity">
    <text evidence="13">Belongs to the peptidase C19 family. UBP8 subfamily.</text>
</comment>
<dbReference type="PANTHER" id="PTHR21646">
    <property type="entry name" value="UBIQUITIN CARBOXYL-TERMINAL HYDROLASE"/>
    <property type="match status" value="1"/>
</dbReference>
<evidence type="ECO:0000256" key="10">
    <source>
        <dbReference type="ARBA" id="ARBA00023015"/>
    </source>
</evidence>
<dbReference type="GO" id="GO:0006508">
    <property type="term" value="P:proteolysis"/>
    <property type="evidence" value="ECO:0007669"/>
    <property type="project" value="UniProtKB-KW"/>
</dbReference>
<dbReference type="GO" id="GO:0008270">
    <property type="term" value="F:zinc ion binding"/>
    <property type="evidence" value="ECO:0007669"/>
    <property type="project" value="UniProtKB-KW"/>
</dbReference>
<dbReference type="Pfam" id="PF00443">
    <property type="entry name" value="UCH"/>
    <property type="match status" value="1"/>
</dbReference>
<keyword evidence="4" id="KW-0479">Metal-binding</keyword>
<feature type="compositionally biased region" description="Low complexity" evidence="16">
    <location>
        <begin position="266"/>
        <end position="292"/>
    </location>
</feature>
<organism evidence="19 20">
    <name type="scientific">Pichia kluyveri</name>
    <name type="common">Yeast</name>
    <dbReference type="NCBI Taxonomy" id="36015"/>
    <lineage>
        <taxon>Eukaryota</taxon>
        <taxon>Fungi</taxon>
        <taxon>Dikarya</taxon>
        <taxon>Ascomycota</taxon>
        <taxon>Saccharomycotina</taxon>
        <taxon>Pichiomycetes</taxon>
        <taxon>Pichiales</taxon>
        <taxon>Pichiaceae</taxon>
        <taxon>Pichia</taxon>
    </lineage>
</organism>
<dbReference type="PROSITE" id="PS00972">
    <property type="entry name" value="USP_1"/>
    <property type="match status" value="1"/>
</dbReference>
<evidence type="ECO:0000256" key="13">
    <source>
        <dbReference type="ARBA" id="ARBA00038490"/>
    </source>
</evidence>
<dbReference type="SUPFAM" id="SSF57850">
    <property type="entry name" value="RING/U-box"/>
    <property type="match status" value="1"/>
</dbReference>
<evidence type="ECO:0000256" key="6">
    <source>
        <dbReference type="ARBA" id="ARBA00022786"/>
    </source>
</evidence>
<dbReference type="InterPro" id="IPR018200">
    <property type="entry name" value="USP_CS"/>
</dbReference>
<dbReference type="EC" id="3.4.19.12" evidence="15"/>
<keyword evidence="11" id="KW-0804">Transcription</keyword>
<keyword evidence="5 14" id="KW-0863">Zinc-finger</keyword>
<evidence type="ECO:0000256" key="7">
    <source>
        <dbReference type="ARBA" id="ARBA00022801"/>
    </source>
</evidence>
<dbReference type="InterPro" id="IPR050185">
    <property type="entry name" value="Ub_carboxyl-term_hydrolase"/>
</dbReference>
<evidence type="ECO:0000313" key="20">
    <source>
        <dbReference type="Proteomes" id="UP001378960"/>
    </source>
</evidence>
<evidence type="ECO:0000256" key="4">
    <source>
        <dbReference type="ARBA" id="ARBA00022723"/>
    </source>
</evidence>
<evidence type="ECO:0000256" key="11">
    <source>
        <dbReference type="ARBA" id="ARBA00023163"/>
    </source>
</evidence>
<dbReference type="PROSITE" id="PS50271">
    <property type="entry name" value="ZF_UBP"/>
    <property type="match status" value="1"/>
</dbReference>
<evidence type="ECO:0000259" key="18">
    <source>
        <dbReference type="PROSITE" id="PS50271"/>
    </source>
</evidence>
<dbReference type="PROSITE" id="PS50235">
    <property type="entry name" value="USP_3"/>
    <property type="match status" value="1"/>
</dbReference>
<feature type="region of interest" description="Disordered" evidence="16">
    <location>
        <begin position="263"/>
        <end position="293"/>
    </location>
</feature>
<dbReference type="Proteomes" id="UP001378960">
    <property type="component" value="Unassembled WGS sequence"/>
</dbReference>
<evidence type="ECO:0000256" key="16">
    <source>
        <dbReference type="SAM" id="MobiDB-lite"/>
    </source>
</evidence>
<evidence type="ECO:0000256" key="9">
    <source>
        <dbReference type="ARBA" id="ARBA00022833"/>
    </source>
</evidence>
<dbReference type="InterPro" id="IPR013083">
    <property type="entry name" value="Znf_RING/FYVE/PHD"/>
</dbReference>
<comment type="catalytic activity">
    <reaction evidence="1 15">
        <text>Thiol-dependent hydrolysis of ester, thioester, amide, peptide and isopeptide bonds formed by the C-terminal Gly of ubiquitin (a 76-residue protein attached to proteins as an intracellular targeting signal).</text>
        <dbReference type="EC" id="3.4.19.12"/>
    </reaction>
</comment>
<protein>
    <recommendedName>
        <fullName evidence="15">Ubiquitin carboxyl-terminal hydrolase</fullName>
        <ecNumber evidence="15">3.4.19.12</ecNumber>
    </recommendedName>
</protein>
<dbReference type="InterPro" id="IPR038765">
    <property type="entry name" value="Papain-like_cys_pep_sf"/>
</dbReference>
<evidence type="ECO:0000256" key="2">
    <source>
        <dbReference type="ARBA" id="ARBA00004123"/>
    </source>
</evidence>
<evidence type="ECO:0000256" key="3">
    <source>
        <dbReference type="ARBA" id="ARBA00022670"/>
    </source>
</evidence>
<evidence type="ECO:0000256" key="1">
    <source>
        <dbReference type="ARBA" id="ARBA00000707"/>
    </source>
</evidence>
<name>A0AAV5RA28_PICKL</name>
<evidence type="ECO:0000256" key="5">
    <source>
        <dbReference type="ARBA" id="ARBA00022771"/>
    </source>
</evidence>
<sequence>MSCPHINKVLESKSRDTVLKTYSTALKIVHYSNNNDNNDNNDNKKDDKLRRIRWKVLKCSHPNCHSSITYMCLQCSFVGCYNHIQSKNHSFQHAKSSNHIFAINSSNGILFCYKCDIPIYHQLLNYNSLSNNLKLINENSRLPSFKEYNSLKGFINLGATCFMSSILQSIIHNPFIRNYYLNGYHNHINCNIENCLSCSLNLIFQDFFTNPSIIPFGITNLIENSWKIKKSLAGYTEQDAHEFWQFLIHQIHKNSKHDLINKNIENNANNNNNTNTSSSSSTSISPSPSTTNLQHNHSNNCQCIIHKTFSGTLKSTLKCTVCGKFREIIDPMLDLSLEIQDLNNNNLTNLNDCLKKFTNIELLDELYYCNYCEKRTKVTKNLKLNKLPKILSIQLKRFKHFGISSKLDHHIDIPLILNINDYLSNNETIINYELFSIICHIGNVNTGHYLAYSF</sequence>
<dbReference type="InterPro" id="IPR028889">
    <property type="entry name" value="USP"/>
</dbReference>
<dbReference type="GO" id="GO:0005634">
    <property type="term" value="C:nucleus"/>
    <property type="evidence" value="ECO:0007669"/>
    <property type="project" value="UniProtKB-SubCell"/>
</dbReference>
<accession>A0AAV5RA28</accession>
<dbReference type="InterPro" id="IPR001607">
    <property type="entry name" value="Znf_UBP"/>
</dbReference>
<dbReference type="InterPro" id="IPR001394">
    <property type="entry name" value="Peptidase_C19_UCH"/>
</dbReference>
<keyword evidence="12" id="KW-0539">Nucleus</keyword>
<evidence type="ECO:0000259" key="17">
    <source>
        <dbReference type="PROSITE" id="PS50235"/>
    </source>
</evidence>
<dbReference type="GO" id="GO:0004843">
    <property type="term" value="F:cysteine-type deubiquitinase activity"/>
    <property type="evidence" value="ECO:0007669"/>
    <property type="project" value="UniProtKB-UniRule"/>
</dbReference>
<dbReference type="SMART" id="SM00290">
    <property type="entry name" value="ZnF_UBP"/>
    <property type="match status" value="1"/>
</dbReference>
<evidence type="ECO:0000313" key="19">
    <source>
        <dbReference type="EMBL" id="GMM47952.1"/>
    </source>
</evidence>
<evidence type="ECO:0000256" key="8">
    <source>
        <dbReference type="ARBA" id="ARBA00022807"/>
    </source>
</evidence>
<keyword evidence="6 15" id="KW-0833">Ubl conjugation pathway</keyword>
<dbReference type="GO" id="GO:0016579">
    <property type="term" value="P:protein deubiquitination"/>
    <property type="evidence" value="ECO:0007669"/>
    <property type="project" value="InterPro"/>
</dbReference>
<dbReference type="PANTHER" id="PTHR21646:SF33">
    <property type="entry name" value="UBIQUITIN CARBOXYL-TERMINAL HYDROLASE 22"/>
    <property type="match status" value="1"/>
</dbReference>
<dbReference type="SUPFAM" id="SSF54001">
    <property type="entry name" value="Cysteine proteinases"/>
    <property type="match status" value="1"/>
</dbReference>
<evidence type="ECO:0000256" key="12">
    <source>
        <dbReference type="ARBA" id="ARBA00023242"/>
    </source>
</evidence>
<evidence type="ECO:0000256" key="14">
    <source>
        <dbReference type="PROSITE-ProRule" id="PRU00502"/>
    </source>
</evidence>
<keyword evidence="9" id="KW-0862">Zinc</keyword>
<keyword evidence="3 15" id="KW-0645">Protease</keyword>
<reference evidence="19 20" key="1">
    <citation type="journal article" date="2023" name="Elife">
        <title>Identification of key yeast species and microbe-microbe interactions impacting larval growth of Drosophila in the wild.</title>
        <authorList>
            <person name="Mure A."/>
            <person name="Sugiura Y."/>
            <person name="Maeda R."/>
            <person name="Honda K."/>
            <person name="Sakurai N."/>
            <person name="Takahashi Y."/>
            <person name="Watada M."/>
            <person name="Katoh T."/>
            <person name="Gotoh A."/>
            <person name="Gotoh Y."/>
            <person name="Taniguchi I."/>
            <person name="Nakamura K."/>
            <person name="Hayashi T."/>
            <person name="Katayama T."/>
            <person name="Uemura T."/>
            <person name="Hattori Y."/>
        </authorList>
    </citation>
    <scope>NUCLEOTIDE SEQUENCE [LARGE SCALE GENOMIC DNA]</scope>
    <source>
        <strain evidence="19 20">PK-24</strain>
    </source>
</reference>
<dbReference type="Gene3D" id="3.30.40.10">
    <property type="entry name" value="Zinc/RING finger domain, C3HC4 (zinc finger)"/>
    <property type="match status" value="1"/>
</dbReference>
<dbReference type="Pfam" id="PF02148">
    <property type="entry name" value="zf-UBP"/>
    <property type="match status" value="1"/>
</dbReference>
<proteinExistence type="inferred from homology"/>
<dbReference type="Gene3D" id="3.90.70.10">
    <property type="entry name" value="Cysteine proteinases"/>
    <property type="match status" value="1"/>
</dbReference>
<dbReference type="EMBL" id="BTGB01000009">
    <property type="protein sequence ID" value="GMM47952.1"/>
    <property type="molecule type" value="Genomic_DNA"/>
</dbReference>
<evidence type="ECO:0000256" key="15">
    <source>
        <dbReference type="RuleBase" id="RU366025"/>
    </source>
</evidence>
<keyword evidence="10" id="KW-0805">Transcription regulation</keyword>
<comment type="caution">
    <text evidence="19">The sequence shown here is derived from an EMBL/GenBank/DDBJ whole genome shotgun (WGS) entry which is preliminary data.</text>
</comment>
<gene>
    <name evidence="19" type="ORF">DAPK24_045500</name>
</gene>
<dbReference type="AlphaFoldDB" id="A0AAV5RA28"/>